<name>A0A6P7T8E6_9MOLL</name>
<evidence type="ECO:0000313" key="2">
    <source>
        <dbReference type="Proteomes" id="UP000515154"/>
    </source>
</evidence>
<dbReference type="KEGG" id="osn:115220518"/>
<gene>
    <name evidence="3" type="primary">LOC115220518</name>
</gene>
<feature type="region of interest" description="Disordered" evidence="1">
    <location>
        <begin position="88"/>
        <end position="150"/>
    </location>
</feature>
<keyword evidence="2" id="KW-1185">Reference proteome</keyword>
<sequence length="150" mass="14969">MSSRKGKSRDGSKSRENAAAAERLADYTGVSTVLAGHSSGGAGYCSNLSVVGGNSTSNPNSAATSSITGSTIQNISCGASVICGTTLTTIAPSGSPDHEGSVSSSNPSPSGLETSREELPAGMDSATLKDNQKDLVKSGGRGQCPWSLQT</sequence>
<feature type="region of interest" description="Disordered" evidence="1">
    <location>
        <begin position="47"/>
        <end position="67"/>
    </location>
</feature>
<accession>A0A6P7T8E6</accession>
<feature type="region of interest" description="Disordered" evidence="1">
    <location>
        <begin position="1"/>
        <end position="26"/>
    </location>
</feature>
<dbReference type="AlphaFoldDB" id="A0A6P7T8E6"/>
<feature type="compositionally biased region" description="Low complexity" evidence="1">
    <location>
        <begin position="101"/>
        <end position="110"/>
    </location>
</feature>
<evidence type="ECO:0000313" key="3">
    <source>
        <dbReference type="RefSeq" id="XP_029646517.1"/>
    </source>
</evidence>
<dbReference type="Proteomes" id="UP000515154">
    <property type="component" value="Linkage group LG16"/>
</dbReference>
<proteinExistence type="predicted"/>
<evidence type="ECO:0000256" key="1">
    <source>
        <dbReference type="SAM" id="MobiDB-lite"/>
    </source>
</evidence>
<feature type="compositionally biased region" description="Low complexity" evidence="1">
    <location>
        <begin position="54"/>
        <end position="67"/>
    </location>
</feature>
<organism evidence="2 3">
    <name type="scientific">Octopus sinensis</name>
    <name type="common">East Asian common octopus</name>
    <dbReference type="NCBI Taxonomy" id="2607531"/>
    <lineage>
        <taxon>Eukaryota</taxon>
        <taxon>Metazoa</taxon>
        <taxon>Spiralia</taxon>
        <taxon>Lophotrochozoa</taxon>
        <taxon>Mollusca</taxon>
        <taxon>Cephalopoda</taxon>
        <taxon>Coleoidea</taxon>
        <taxon>Octopodiformes</taxon>
        <taxon>Octopoda</taxon>
        <taxon>Incirrata</taxon>
        <taxon>Octopodidae</taxon>
        <taxon>Octopus</taxon>
    </lineage>
</organism>
<dbReference type="RefSeq" id="XP_029646517.1">
    <property type="nucleotide sequence ID" value="XM_029790657.2"/>
</dbReference>
<protein>
    <submittedName>
        <fullName evidence="3">Uncharacterized protein LOC115220518 isoform X1</fullName>
    </submittedName>
</protein>
<reference evidence="3" key="1">
    <citation type="submission" date="2025-08" db="UniProtKB">
        <authorList>
            <consortium name="RefSeq"/>
        </authorList>
    </citation>
    <scope>IDENTIFICATION</scope>
</reference>